<evidence type="ECO:0000313" key="2">
    <source>
        <dbReference type="Proteomes" id="UP000838878"/>
    </source>
</evidence>
<proteinExistence type="predicted"/>
<sequence>MRFPLTKAEIPNVVIKYLHKQGKRDQVFRNNHPGLDFIDIFIAKTSLTIRIALNIKQFRSSVNRDDIMTFFNPELAISSVKV</sequence>
<organism evidence="1 2">
    <name type="scientific">Brenthis ino</name>
    <name type="common">lesser marbled fritillary</name>
    <dbReference type="NCBI Taxonomy" id="405034"/>
    <lineage>
        <taxon>Eukaryota</taxon>
        <taxon>Metazoa</taxon>
        <taxon>Ecdysozoa</taxon>
        <taxon>Arthropoda</taxon>
        <taxon>Hexapoda</taxon>
        <taxon>Insecta</taxon>
        <taxon>Pterygota</taxon>
        <taxon>Neoptera</taxon>
        <taxon>Endopterygota</taxon>
        <taxon>Lepidoptera</taxon>
        <taxon>Glossata</taxon>
        <taxon>Ditrysia</taxon>
        <taxon>Papilionoidea</taxon>
        <taxon>Nymphalidae</taxon>
        <taxon>Heliconiinae</taxon>
        <taxon>Argynnini</taxon>
        <taxon>Brenthis</taxon>
    </lineage>
</organism>
<dbReference type="EMBL" id="OV170230">
    <property type="protein sequence ID" value="CAH0715154.1"/>
    <property type="molecule type" value="Genomic_DNA"/>
</dbReference>
<reference evidence="1" key="1">
    <citation type="submission" date="2021-12" db="EMBL/GenBank/DDBJ databases">
        <authorList>
            <person name="Martin H S."/>
        </authorList>
    </citation>
    <scope>NUCLEOTIDE SEQUENCE</scope>
</reference>
<feature type="non-terminal residue" evidence="1">
    <location>
        <position position="82"/>
    </location>
</feature>
<dbReference type="AlphaFoldDB" id="A0A8J9Y2M5"/>
<dbReference type="OrthoDB" id="10065929at2759"/>
<dbReference type="Proteomes" id="UP000838878">
    <property type="component" value="Chromosome 10"/>
</dbReference>
<evidence type="ECO:0000313" key="1">
    <source>
        <dbReference type="EMBL" id="CAH0715154.1"/>
    </source>
</evidence>
<keyword evidence="2" id="KW-1185">Reference proteome</keyword>
<accession>A0A8J9Y2M5</accession>
<name>A0A8J9Y2M5_9NEOP</name>
<gene>
    <name evidence="1" type="ORF">BINO364_LOCUS2125</name>
</gene>
<protein>
    <submittedName>
        <fullName evidence="1">Uncharacterized protein</fullName>
    </submittedName>
</protein>